<dbReference type="Proteomes" id="UP001066276">
    <property type="component" value="Chromosome 6"/>
</dbReference>
<protein>
    <submittedName>
        <fullName evidence="2">Uncharacterized protein</fullName>
    </submittedName>
</protein>
<proteinExistence type="predicted"/>
<name>A0AAV7QX28_PLEWA</name>
<dbReference type="AlphaFoldDB" id="A0AAV7QX28"/>
<feature type="region of interest" description="Disordered" evidence="1">
    <location>
        <begin position="1"/>
        <end position="33"/>
    </location>
</feature>
<accession>A0AAV7QX28</accession>
<gene>
    <name evidence="2" type="ORF">NDU88_011384</name>
</gene>
<sequence length="192" mass="20962">MLPSTPFRSNPAEVPGPTPASPPGGERISPPPAAVCPQLRVDVTAAPGGLHGSRPFCERHGGWGLSGNSARSNTLLAAQAWVQLRRQYSRPHSGPTPCLLLVTRDRYMPELHVYEKPACSECRHAHAPPRAKTSGIPVRQETPQGACIKPDTIHPKYEPATHAYTRSRRVHAHTARVAVLKYRTTEKQTPRA</sequence>
<evidence type="ECO:0000256" key="1">
    <source>
        <dbReference type="SAM" id="MobiDB-lite"/>
    </source>
</evidence>
<reference evidence="2" key="1">
    <citation type="journal article" date="2022" name="bioRxiv">
        <title>Sequencing and chromosome-scale assembly of the giantPleurodeles waltlgenome.</title>
        <authorList>
            <person name="Brown T."/>
            <person name="Elewa A."/>
            <person name="Iarovenko S."/>
            <person name="Subramanian E."/>
            <person name="Araus A.J."/>
            <person name="Petzold A."/>
            <person name="Susuki M."/>
            <person name="Suzuki K.-i.T."/>
            <person name="Hayashi T."/>
            <person name="Toyoda A."/>
            <person name="Oliveira C."/>
            <person name="Osipova E."/>
            <person name="Leigh N.D."/>
            <person name="Simon A."/>
            <person name="Yun M.H."/>
        </authorList>
    </citation>
    <scope>NUCLEOTIDE SEQUENCE</scope>
    <source>
        <strain evidence="2">20211129_DDA</strain>
        <tissue evidence="2">Liver</tissue>
    </source>
</reference>
<dbReference type="EMBL" id="JANPWB010000010">
    <property type="protein sequence ID" value="KAJ1145092.1"/>
    <property type="molecule type" value="Genomic_DNA"/>
</dbReference>
<feature type="region of interest" description="Disordered" evidence="1">
    <location>
        <begin position="127"/>
        <end position="146"/>
    </location>
</feature>
<comment type="caution">
    <text evidence="2">The sequence shown here is derived from an EMBL/GenBank/DDBJ whole genome shotgun (WGS) entry which is preliminary data.</text>
</comment>
<organism evidence="2 3">
    <name type="scientific">Pleurodeles waltl</name>
    <name type="common">Iberian ribbed newt</name>
    <dbReference type="NCBI Taxonomy" id="8319"/>
    <lineage>
        <taxon>Eukaryota</taxon>
        <taxon>Metazoa</taxon>
        <taxon>Chordata</taxon>
        <taxon>Craniata</taxon>
        <taxon>Vertebrata</taxon>
        <taxon>Euteleostomi</taxon>
        <taxon>Amphibia</taxon>
        <taxon>Batrachia</taxon>
        <taxon>Caudata</taxon>
        <taxon>Salamandroidea</taxon>
        <taxon>Salamandridae</taxon>
        <taxon>Pleurodelinae</taxon>
        <taxon>Pleurodeles</taxon>
    </lineage>
</organism>
<evidence type="ECO:0000313" key="3">
    <source>
        <dbReference type="Proteomes" id="UP001066276"/>
    </source>
</evidence>
<evidence type="ECO:0000313" key="2">
    <source>
        <dbReference type="EMBL" id="KAJ1145092.1"/>
    </source>
</evidence>
<keyword evidence="3" id="KW-1185">Reference proteome</keyword>